<keyword evidence="1" id="KW-1133">Transmembrane helix</keyword>
<protein>
    <submittedName>
        <fullName evidence="2">Uncharacterized protein</fullName>
    </submittedName>
</protein>
<proteinExistence type="predicted"/>
<sequence>MKRKLIISIFEIIAMDIMIFIFIHFQNGTVIGGFLSLILFHLVVAIHLVNRFNQNQT</sequence>
<gene>
    <name evidence="2" type="ORF">NCTC12957_01905</name>
</gene>
<evidence type="ECO:0000313" key="2">
    <source>
        <dbReference type="EMBL" id="SUN08312.1"/>
    </source>
</evidence>
<name>A0A380IHS9_STRAI</name>
<feature type="transmembrane region" description="Helical" evidence="1">
    <location>
        <begin position="31"/>
        <end position="49"/>
    </location>
</feature>
<accession>A0A380IHS9</accession>
<feature type="transmembrane region" description="Helical" evidence="1">
    <location>
        <begin position="5"/>
        <end position="25"/>
    </location>
</feature>
<dbReference type="AlphaFoldDB" id="A0A380IHS9"/>
<dbReference type="Proteomes" id="UP000255213">
    <property type="component" value="Unassembled WGS sequence"/>
</dbReference>
<organism evidence="2 3">
    <name type="scientific">Streptococcus acidominimus</name>
    <dbReference type="NCBI Taxonomy" id="1326"/>
    <lineage>
        <taxon>Bacteria</taxon>
        <taxon>Bacillati</taxon>
        <taxon>Bacillota</taxon>
        <taxon>Bacilli</taxon>
        <taxon>Lactobacillales</taxon>
        <taxon>Streptococcaceae</taxon>
        <taxon>Streptococcus</taxon>
    </lineage>
</organism>
<evidence type="ECO:0000256" key="1">
    <source>
        <dbReference type="SAM" id="Phobius"/>
    </source>
</evidence>
<reference evidence="2 3" key="1">
    <citation type="submission" date="2018-06" db="EMBL/GenBank/DDBJ databases">
        <authorList>
            <consortium name="Pathogen Informatics"/>
            <person name="Doyle S."/>
        </authorList>
    </citation>
    <scope>NUCLEOTIDE SEQUENCE [LARGE SCALE GENOMIC DNA]</scope>
    <source>
        <strain evidence="2 3">NCTC12957</strain>
    </source>
</reference>
<evidence type="ECO:0000313" key="3">
    <source>
        <dbReference type="Proteomes" id="UP000255213"/>
    </source>
</evidence>
<keyword evidence="1" id="KW-0472">Membrane</keyword>
<dbReference type="EMBL" id="UHEN01000001">
    <property type="protein sequence ID" value="SUN08312.1"/>
    <property type="molecule type" value="Genomic_DNA"/>
</dbReference>
<keyword evidence="1" id="KW-0812">Transmembrane</keyword>